<evidence type="ECO:0000313" key="6">
    <source>
        <dbReference type="EMBL" id="RDW72421.1"/>
    </source>
</evidence>
<protein>
    <recommendedName>
        <fullName evidence="8">Major facilitator superfamily (MFS) profile domain-containing protein</fullName>
    </recommendedName>
</protein>
<dbReference type="PANTHER" id="PTHR23501">
    <property type="entry name" value="MAJOR FACILITATOR SUPERFAMILY"/>
    <property type="match status" value="1"/>
</dbReference>
<dbReference type="GO" id="GO:0022857">
    <property type="term" value="F:transmembrane transporter activity"/>
    <property type="evidence" value="ECO:0007669"/>
    <property type="project" value="TreeGrafter"/>
</dbReference>
<feature type="transmembrane region" description="Helical" evidence="5">
    <location>
        <begin position="47"/>
        <end position="67"/>
    </location>
</feature>
<dbReference type="EMBL" id="PVWQ01000009">
    <property type="protein sequence ID" value="RDW72421.1"/>
    <property type="molecule type" value="Genomic_DNA"/>
</dbReference>
<keyword evidence="4 5" id="KW-0472">Membrane</keyword>
<keyword evidence="3 5" id="KW-1133">Transmembrane helix</keyword>
<evidence type="ECO:0000313" key="7">
    <source>
        <dbReference type="Proteomes" id="UP000256690"/>
    </source>
</evidence>
<dbReference type="PANTHER" id="PTHR23501:SF198">
    <property type="entry name" value="AZOLE RESISTANCE PROTEIN 1-RELATED"/>
    <property type="match status" value="1"/>
</dbReference>
<evidence type="ECO:0000256" key="5">
    <source>
        <dbReference type="SAM" id="Phobius"/>
    </source>
</evidence>
<evidence type="ECO:0008006" key="8">
    <source>
        <dbReference type="Google" id="ProtNLM"/>
    </source>
</evidence>
<evidence type="ECO:0000256" key="2">
    <source>
        <dbReference type="ARBA" id="ARBA00022692"/>
    </source>
</evidence>
<reference evidence="6 7" key="1">
    <citation type="journal article" date="2018" name="IMA Fungus">
        <title>IMA Genome-F 9: Draft genome sequence of Annulohypoxylon stygium, Aspergillus mulundensis, Berkeleyomyces basicola (syn. Thielaviopsis basicola), Ceratocystis smalleyi, two Cercospora beticola strains, Coleophoma cylindrospora, Fusarium fracticaudum, Phialophora cf. hyalina, and Morchella septimelata.</title>
        <authorList>
            <person name="Wingfield B.D."/>
            <person name="Bills G.F."/>
            <person name="Dong Y."/>
            <person name="Huang W."/>
            <person name="Nel W.J."/>
            <person name="Swalarsk-Parry B.S."/>
            <person name="Vaghefi N."/>
            <person name="Wilken P.M."/>
            <person name="An Z."/>
            <person name="de Beer Z.W."/>
            <person name="De Vos L."/>
            <person name="Chen L."/>
            <person name="Duong T.A."/>
            <person name="Gao Y."/>
            <person name="Hammerbacher A."/>
            <person name="Kikkert J.R."/>
            <person name="Li Y."/>
            <person name="Li H."/>
            <person name="Li K."/>
            <person name="Li Q."/>
            <person name="Liu X."/>
            <person name="Ma X."/>
            <person name="Naidoo K."/>
            <person name="Pethybridge S.J."/>
            <person name="Sun J."/>
            <person name="Steenkamp E.T."/>
            <person name="van der Nest M.A."/>
            <person name="van Wyk S."/>
            <person name="Wingfield M.J."/>
            <person name="Xiong C."/>
            <person name="Yue Q."/>
            <person name="Zhang X."/>
        </authorList>
    </citation>
    <scope>NUCLEOTIDE SEQUENCE [LARGE SCALE GENOMIC DNA]</scope>
    <source>
        <strain evidence="6 7">DSM 5745</strain>
    </source>
</reference>
<dbReference type="InterPro" id="IPR036259">
    <property type="entry name" value="MFS_trans_sf"/>
</dbReference>
<accession>A0A3D8REZ3</accession>
<evidence type="ECO:0000256" key="4">
    <source>
        <dbReference type="ARBA" id="ARBA00023136"/>
    </source>
</evidence>
<dbReference type="Proteomes" id="UP000256690">
    <property type="component" value="Unassembled WGS sequence"/>
</dbReference>
<feature type="transmembrane region" description="Helical" evidence="5">
    <location>
        <begin position="20"/>
        <end position="40"/>
    </location>
</feature>
<comment type="caution">
    <text evidence="6">The sequence shown here is derived from an EMBL/GenBank/DDBJ whole genome shotgun (WGS) entry which is preliminary data.</text>
</comment>
<sequence>MTEKELPSTITMDAHCLSGLKLYSVLSDIMVATTLISLNASIFSLRWSCLVFFGIFLLGSVLCGAATSSTMFIIGRAVAGIGGAGIVSDGISVIALATPTAQRPLSFFHPPKSTAVIQQGTPIRRIIKLDLIGGIIFVGLTVMVFLAFQWGGGEYAWDCATIIGLFFGFGVSMLLFIAWEMYKGGAVLILLSLPERLFSGSKHYLCIRLHGLLCCTCVLSPRMVSDRQGRESYAERSGVMLLPSVCTLVFGAIVSGVSGMICLDFCMMCSALTVKTSQTCQVLQPLVFIGPSMLCIACVSYTTFTPFPTSSGKWIGF</sequence>
<name>A0A3D8REZ3_9EURO</name>
<feature type="transmembrane region" description="Helical" evidence="5">
    <location>
        <begin position="73"/>
        <end position="97"/>
    </location>
</feature>
<dbReference type="OrthoDB" id="10021397at2759"/>
<evidence type="ECO:0000256" key="1">
    <source>
        <dbReference type="ARBA" id="ARBA00004141"/>
    </source>
</evidence>
<feature type="transmembrane region" description="Helical" evidence="5">
    <location>
        <begin position="131"/>
        <end position="150"/>
    </location>
</feature>
<dbReference type="SUPFAM" id="SSF103473">
    <property type="entry name" value="MFS general substrate transporter"/>
    <property type="match status" value="1"/>
</dbReference>
<dbReference type="Gene3D" id="1.20.1720.10">
    <property type="entry name" value="Multidrug resistance protein D"/>
    <property type="match status" value="1"/>
</dbReference>
<dbReference type="GeneID" id="38117963"/>
<feature type="transmembrane region" description="Helical" evidence="5">
    <location>
        <begin position="286"/>
        <end position="304"/>
    </location>
</feature>
<dbReference type="RefSeq" id="XP_026601641.1">
    <property type="nucleotide sequence ID" value="XM_026749609.1"/>
</dbReference>
<organism evidence="6 7">
    <name type="scientific">Aspergillus mulundensis</name>
    <dbReference type="NCBI Taxonomy" id="1810919"/>
    <lineage>
        <taxon>Eukaryota</taxon>
        <taxon>Fungi</taxon>
        <taxon>Dikarya</taxon>
        <taxon>Ascomycota</taxon>
        <taxon>Pezizomycotina</taxon>
        <taxon>Eurotiomycetes</taxon>
        <taxon>Eurotiomycetidae</taxon>
        <taxon>Eurotiales</taxon>
        <taxon>Aspergillaceae</taxon>
        <taxon>Aspergillus</taxon>
        <taxon>Aspergillus subgen. Nidulantes</taxon>
    </lineage>
</organism>
<evidence type="ECO:0000256" key="3">
    <source>
        <dbReference type="ARBA" id="ARBA00022989"/>
    </source>
</evidence>
<keyword evidence="7" id="KW-1185">Reference proteome</keyword>
<comment type="subcellular location">
    <subcellularLocation>
        <location evidence="1">Membrane</location>
        <topology evidence="1">Multi-pass membrane protein</topology>
    </subcellularLocation>
</comment>
<feature type="transmembrane region" description="Helical" evidence="5">
    <location>
        <begin position="162"/>
        <end position="182"/>
    </location>
</feature>
<dbReference type="GO" id="GO:0005886">
    <property type="term" value="C:plasma membrane"/>
    <property type="evidence" value="ECO:0007669"/>
    <property type="project" value="TreeGrafter"/>
</dbReference>
<gene>
    <name evidence="6" type="ORF">DSM5745_07593</name>
</gene>
<feature type="transmembrane region" description="Helical" evidence="5">
    <location>
        <begin position="241"/>
        <end position="274"/>
    </location>
</feature>
<keyword evidence="2 5" id="KW-0812">Transmembrane</keyword>
<dbReference type="AlphaFoldDB" id="A0A3D8REZ3"/>
<proteinExistence type="predicted"/>